<organism evidence="1 2">
    <name type="scientific">Dactylosporangium aurantiacum</name>
    <dbReference type="NCBI Taxonomy" id="35754"/>
    <lineage>
        <taxon>Bacteria</taxon>
        <taxon>Bacillati</taxon>
        <taxon>Actinomycetota</taxon>
        <taxon>Actinomycetes</taxon>
        <taxon>Micromonosporales</taxon>
        <taxon>Micromonosporaceae</taxon>
        <taxon>Dactylosporangium</taxon>
    </lineage>
</organism>
<reference evidence="1" key="1">
    <citation type="submission" date="2021-04" db="EMBL/GenBank/DDBJ databases">
        <title>Dactylosporangium aurantiacum NRRL B-8018 full assembly.</title>
        <authorList>
            <person name="Hartkoorn R.C."/>
            <person name="Beaudoing E."/>
            <person name="Hot D."/>
        </authorList>
    </citation>
    <scope>NUCLEOTIDE SEQUENCE</scope>
    <source>
        <strain evidence="1">NRRL B-8018</strain>
    </source>
</reference>
<accession>A0A9Q9MRL8</accession>
<gene>
    <name evidence="1" type="ORF">Daura_22160</name>
</gene>
<sequence>MPAVVHRSASLARRLAILVTVLVLAGCSGDPEPETTAAASEADHRLRAGTDVTLTAVVTTVVSGNAFLIADADLPKQGQLVVSDTQVTVRVTGLVTVSGRVEALDQTALQRYGVSDPQLLDRSGGVAIMATAIRRYLPEADAHHELRPTVVDQRFRITGTAVQRK</sequence>
<name>A0A9Q9MRL8_9ACTN</name>
<dbReference type="RefSeq" id="WP_156090283.1">
    <property type="nucleotide sequence ID" value="NZ_CP073767.1"/>
</dbReference>
<evidence type="ECO:0000313" key="2">
    <source>
        <dbReference type="Proteomes" id="UP001058003"/>
    </source>
</evidence>
<dbReference type="EMBL" id="CP073767">
    <property type="protein sequence ID" value="UWZ58632.1"/>
    <property type="molecule type" value="Genomic_DNA"/>
</dbReference>
<dbReference type="KEGG" id="daur:Daura_22160"/>
<dbReference type="Proteomes" id="UP001058003">
    <property type="component" value="Chromosome"/>
</dbReference>
<keyword evidence="2" id="KW-1185">Reference proteome</keyword>
<dbReference type="AlphaFoldDB" id="A0A9Q9MRL8"/>
<evidence type="ECO:0008006" key="3">
    <source>
        <dbReference type="Google" id="ProtNLM"/>
    </source>
</evidence>
<protein>
    <recommendedName>
        <fullName evidence="3">Lipoprotein</fullName>
    </recommendedName>
</protein>
<dbReference type="PROSITE" id="PS51257">
    <property type="entry name" value="PROKAR_LIPOPROTEIN"/>
    <property type="match status" value="1"/>
</dbReference>
<evidence type="ECO:0000313" key="1">
    <source>
        <dbReference type="EMBL" id="UWZ58632.1"/>
    </source>
</evidence>
<proteinExistence type="predicted"/>